<name>A0A0B1TCF2_OESDE</name>
<organism evidence="2 3">
    <name type="scientific">Oesophagostomum dentatum</name>
    <name type="common">Nodular worm</name>
    <dbReference type="NCBI Taxonomy" id="61180"/>
    <lineage>
        <taxon>Eukaryota</taxon>
        <taxon>Metazoa</taxon>
        <taxon>Ecdysozoa</taxon>
        <taxon>Nematoda</taxon>
        <taxon>Chromadorea</taxon>
        <taxon>Rhabditida</taxon>
        <taxon>Rhabditina</taxon>
        <taxon>Rhabditomorpha</taxon>
        <taxon>Strongyloidea</taxon>
        <taxon>Strongylidae</taxon>
        <taxon>Oesophagostomum</taxon>
    </lineage>
</organism>
<dbReference type="AlphaFoldDB" id="A0A0B1TCF2"/>
<evidence type="ECO:0008006" key="4">
    <source>
        <dbReference type="Google" id="ProtNLM"/>
    </source>
</evidence>
<protein>
    <recommendedName>
        <fullName evidence="4">Saposin B-type domain-containing protein</fullName>
    </recommendedName>
</protein>
<dbReference type="Proteomes" id="UP000053660">
    <property type="component" value="Unassembled WGS sequence"/>
</dbReference>
<reference evidence="2 3" key="1">
    <citation type="submission" date="2014-03" db="EMBL/GenBank/DDBJ databases">
        <title>Draft genome of the hookworm Oesophagostomum dentatum.</title>
        <authorList>
            <person name="Mitreva M."/>
        </authorList>
    </citation>
    <scope>NUCLEOTIDE SEQUENCE [LARGE SCALE GENOMIC DNA]</scope>
    <source>
        <strain evidence="2 3">OD-Hann</strain>
    </source>
</reference>
<feature type="non-terminal residue" evidence="2">
    <location>
        <position position="87"/>
    </location>
</feature>
<proteinExistence type="predicted"/>
<sequence length="87" mass="9520">MQALALCLLAVGIACADEAATKCDMCHALDFVLHHGTSGMAPPMKRMKWRCGFYPTGEEKNTCKQVAEELFARKDLIEGAESSSRID</sequence>
<feature type="signal peptide" evidence="1">
    <location>
        <begin position="1"/>
        <end position="16"/>
    </location>
</feature>
<evidence type="ECO:0000313" key="2">
    <source>
        <dbReference type="EMBL" id="KHJ94964.1"/>
    </source>
</evidence>
<accession>A0A0B1TCF2</accession>
<evidence type="ECO:0000256" key="1">
    <source>
        <dbReference type="SAM" id="SignalP"/>
    </source>
</evidence>
<evidence type="ECO:0000313" key="3">
    <source>
        <dbReference type="Proteomes" id="UP000053660"/>
    </source>
</evidence>
<keyword evidence="3" id="KW-1185">Reference proteome</keyword>
<gene>
    <name evidence="2" type="ORF">OESDEN_05099</name>
</gene>
<feature type="chain" id="PRO_5002082096" description="Saposin B-type domain-containing protein" evidence="1">
    <location>
        <begin position="17"/>
        <end position="87"/>
    </location>
</feature>
<dbReference type="EMBL" id="KN550129">
    <property type="protein sequence ID" value="KHJ94964.1"/>
    <property type="molecule type" value="Genomic_DNA"/>
</dbReference>
<keyword evidence="1" id="KW-0732">Signal</keyword>